<evidence type="ECO:0000313" key="20">
    <source>
        <dbReference type="Proteomes" id="UP000009309"/>
    </source>
</evidence>
<evidence type="ECO:0000256" key="5">
    <source>
        <dbReference type="ARBA" id="ARBA00015938"/>
    </source>
</evidence>
<dbReference type="InterPro" id="IPR044901">
    <property type="entry name" value="Trehalose_TreZ_E-set_sf"/>
</dbReference>
<dbReference type="EMBL" id="CAIT01000006">
    <property type="protein sequence ID" value="CCH53041.1"/>
    <property type="molecule type" value="Genomic_DNA"/>
</dbReference>
<keyword evidence="20" id="KW-1185">Reference proteome</keyword>
<keyword evidence="7 14" id="KW-0378">Hydrolase</keyword>
<dbReference type="Pfam" id="PF00128">
    <property type="entry name" value="Alpha-amylase"/>
    <property type="match status" value="1"/>
</dbReference>
<dbReference type="InterPro" id="IPR012768">
    <property type="entry name" value="Trehalose_TreZ"/>
</dbReference>
<dbReference type="CDD" id="cd02853">
    <property type="entry name" value="E_set_MTHase_like_N"/>
    <property type="match status" value="1"/>
</dbReference>
<dbReference type="InterPro" id="IPR014756">
    <property type="entry name" value="Ig_E-set"/>
</dbReference>
<evidence type="ECO:0000256" key="16">
    <source>
        <dbReference type="PIRSR" id="PIRSR006337-2"/>
    </source>
</evidence>
<dbReference type="InterPro" id="IPR013780">
    <property type="entry name" value="Glyco_hydro_b"/>
</dbReference>
<evidence type="ECO:0000256" key="15">
    <source>
        <dbReference type="PIRSR" id="PIRSR006337-1"/>
    </source>
</evidence>
<gene>
    <name evidence="19" type="primary">treZ1</name>
    <name evidence="19" type="ORF">BN8_02102</name>
</gene>
<evidence type="ECO:0000256" key="8">
    <source>
        <dbReference type="ARBA" id="ARBA00023277"/>
    </source>
</evidence>
<keyword evidence="6" id="KW-0963">Cytoplasm</keyword>
<evidence type="ECO:0000256" key="6">
    <source>
        <dbReference type="ARBA" id="ARBA00022490"/>
    </source>
</evidence>
<evidence type="ECO:0000256" key="11">
    <source>
        <dbReference type="ARBA" id="ARBA00033284"/>
    </source>
</evidence>
<dbReference type="Gene3D" id="1.10.10.760">
    <property type="entry name" value="E-set domains of sugar-utilizing enzymes"/>
    <property type="match status" value="1"/>
</dbReference>
<dbReference type="NCBIfam" id="TIGR02402">
    <property type="entry name" value="trehalose_TreZ"/>
    <property type="match status" value="1"/>
</dbReference>
<dbReference type="InterPro" id="IPR006047">
    <property type="entry name" value="GH13_cat_dom"/>
</dbReference>
<accession>I2GGL6</accession>
<comment type="pathway">
    <text evidence="2 14">Glycan biosynthesis; trehalose biosynthesis.</text>
</comment>
<comment type="caution">
    <text evidence="19">The sequence shown here is derived from an EMBL/GenBank/DDBJ whole genome shotgun (WGS) entry which is preliminary data.</text>
</comment>
<dbReference type="CDD" id="cd11325">
    <property type="entry name" value="AmyAc_GTHase"/>
    <property type="match status" value="1"/>
</dbReference>
<comment type="similarity">
    <text evidence="3 14">Belongs to the glycosyl hydrolase 13 family.</text>
</comment>
<dbReference type="eggNOG" id="COG0296">
    <property type="taxonomic scope" value="Bacteria"/>
</dbReference>
<dbReference type="GO" id="GO:0005992">
    <property type="term" value="P:trehalose biosynthetic process"/>
    <property type="evidence" value="ECO:0007669"/>
    <property type="project" value="UniProtKB-UniRule"/>
</dbReference>
<evidence type="ECO:0000259" key="18">
    <source>
        <dbReference type="SMART" id="SM00642"/>
    </source>
</evidence>
<keyword evidence="9 14" id="KW-0326">Glycosidase</keyword>
<organism evidence="19 20">
    <name type="scientific">Fibrisoma limi BUZ 3</name>
    <dbReference type="NCBI Taxonomy" id="1185876"/>
    <lineage>
        <taxon>Bacteria</taxon>
        <taxon>Pseudomonadati</taxon>
        <taxon>Bacteroidota</taxon>
        <taxon>Cytophagia</taxon>
        <taxon>Cytophagales</taxon>
        <taxon>Spirosomataceae</taxon>
        <taxon>Fibrisoma</taxon>
    </lineage>
</organism>
<feature type="site" description="Transition state stabilizer" evidence="17">
    <location>
        <position position="398"/>
    </location>
</feature>
<evidence type="ECO:0000256" key="4">
    <source>
        <dbReference type="ARBA" id="ARBA00012268"/>
    </source>
</evidence>
<dbReference type="PANTHER" id="PTHR43651">
    <property type="entry name" value="1,4-ALPHA-GLUCAN-BRANCHING ENZYME"/>
    <property type="match status" value="1"/>
</dbReference>
<evidence type="ECO:0000256" key="3">
    <source>
        <dbReference type="ARBA" id="ARBA00008061"/>
    </source>
</evidence>
<evidence type="ECO:0000256" key="14">
    <source>
        <dbReference type="PIRNR" id="PIRNR006337"/>
    </source>
</evidence>
<evidence type="ECO:0000313" key="19">
    <source>
        <dbReference type="EMBL" id="CCH53041.1"/>
    </source>
</evidence>
<keyword evidence="8" id="KW-0119">Carbohydrate metabolism</keyword>
<sequence>MMDSVDVSKRALGVNFTSDGVAQVVVWAPLLNGVALSVTGGQTLLPMDRQDYGYWTLTTDQLKPGDLYQFYLNGEIERPDPASLAQPMGVHGPSQAVDLTSFPWTDKDWSNLPLNEYVLYELHTGTFTPEGNFAAIEEKLDYLKSLGVNAIEIMPVAQFPGSRNWGYDGVYPFAVQNSYGGALGLKHLVDTCHRKEMAVVLDVVYNHMGPEGNYFRDFGPYFTSKYNTPWGEAINFDDAYCDGVRRYFVENALMWFRDFHIDALRLDAVHAIKDLSPTHILREIKLRVDQLIAQTGRQHYLIAELDLNDTRFINPLSEQGYGMDAQWIDEFHHALRVTATGEQSGYYSDFTGIAHLAKAYRDAYVYDGQYSPHRNKMFGIPAENKPGQQFVVFSQNHDQVGNRMLGERTSQLVSFEMQKLMAGAVLVSPYLPMLFMGEEWSEPHPFQYFVSHTDPELAEAVRRGRKAEFAYFHLEGEAPDPMADDTFQLSKLQWDLLEQEPHRTMWRYYQAFIALRKGHPVLSHLSRNDLDVTTNEARKTLVLHRWHAGRHVMCLMNFSPEPQTVTVSDQAEQWHKLLDSADPEWNGPAAAPETISANERITLQPESLVIFQND</sequence>
<dbReference type="Gene3D" id="2.60.40.1180">
    <property type="entry name" value="Golgi alpha-mannosidase II"/>
    <property type="match status" value="1"/>
</dbReference>
<dbReference type="AlphaFoldDB" id="I2GGL6"/>
<dbReference type="SMART" id="SM00642">
    <property type="entry name" value="Aamy"/>
    <property type="match status" value="1"/>
</dbReference>
<evidence type="ECO:0000256" key="7">
    <source>
        <dbReference type="ARBA" id="ARBA00022801"/>
    </source>
</evidence>
<dbReference type="InterPro" id="IPR013783">
    <property type="entry name" value="Ig-like_fold"/>
</dbReference>
<dbReference type="InterPro" id="IPR022567">
    <property type="entry name" value="DUF3459"/>
</dbReference>
<reference evidence="19 20" key="1">
    <citation type="journal article" date="2012" name="J. Bacteriol.">
        <title>Genome Sequence of the Filamentous Bacterium Fibrisoma limi BUZ 3T.</title>
        <authorList>
            <person name="Filippini M."/>
            <person name="Qi W."/>
            <person name="Jaenicke S."/>
            <person name="Goesmann A."/>
            <person name="Smits T.H."/>
            <person name="Bagheri H.C."/>
        </authorList>
    </citation>
    <scope>NUCLEOTIDE SEQUENCE [LARGE SCALE GENOMIC DNA]</scope>
    <source>
        <strain evidence="20">BUZ 3T</strain>
    </source>
</reference>
<name>I2GGL6_9BACT</name>
<dbReference type="GO" id="GO:0005737">
    <property type="term" value="C:cytoplasm"/>
    <property type="evidence" value="ECO:0007669"/>
    <property type="project" value="UniProtKB-SubCell"/>
</dbReference>
<evidence type="ECO:0000256" key="10">
    <source>
        <dbReference type="ARBA" id="ARBA00032057"/>
    </source>
</evidence>
<feature type="active site" description="Nucleophile" evidence="15">
    <location>
        <position position="267"/>
    </location>
</feature>
<dbReference type="SUPFAM" id="SSF51445">
    <property type="entry name" value="(Trans)glycosidases"/>
    <property type="match status" value="1"/>
</dbReference>
<evidence type="ECO:0000256" key="9">
    <source>
        <dbReference type="ARBA" id="ARBA00023295"/>
    </source>
</evidence>
<dbReference type="Gene3D" id="3.20.20.80">
    <property type="entry name" value="Glycosidases"/>
    <property type="match status" value="1"/>
</dbReference>
<dbReference type="PANTHER" id="PTHR43651:SF11">
    <property type="entry name" value="MALTO-OLIGOSYLTREHALOSE TREHALOHYDROLASE"/>
    <property type="match status" value="1"/>
</dbReference>
<evidence type="ECO:0000256" key="12">
    <source>
        <dbReference type="ARBA" id="ARBA00034013"/>
    </source>
</evidence>
<comment type="catalytic activity">
    <reaction evidence="12 14">
        <text>hydrolysis of (1-&gt;4)-alpha-D-glucosidic linkage in 4-alpha-D-[(1-&gt;4)-alpha-D-glucanosyl]n trehalose to yield trehalose and (1-&gt;4)-alpha-D-glucan.</text>
        <dbReference type="EC" id="3.2.1.141"/>
    </reaction>
</comment>
<feature type="binding site" evidence="16">
    <location>
        <begin position="329"/>
        <end position="333"/>
    </location>
    <ligand>
        <name>substrate</name>
    </ligand>
</feature>
<dbReference type="STRING" id="1185876.BN8_02102"/>
<dbReference type="SUPFAM" id="SSF81296">
    <property type="entry name" value="E set domains"/>
    <property type="match status" value="1"/>
</dbReference>
<feature type="binding site" evidence="16">
    <location>
        <begin position="397"/>
        <end position="402"/>
    </location>
    <ligand>
        <name>substrate</name>
    </ligand>
</feature>
<evidence type="ECO:0000256" key="2">
    <source>
        <dbReference type="ARBA" id="ARBA00005199"/>
    </source>
</evidence>
<dbReference type="Pfam" id="PF11941">
    <property type="entry name" value="DUF3459"/>
    <property type="match status" value="1"/>
</dbReference>
<dbReference type="SUPFAM" id="SSF51011">
    <property type="entry name" value="Glycosyl hydrolase domain"/>
    <property type="match status" value="1"/>
</dbReference>
<evidence type="ECO:0000256" key="1">
    <source>
        <dbReference type="ARBA" id="ARBA00004496"/>
    </source>
</evidence>
<feature type="binding site" evidence="16">
    <location>
        <begin position="265"/>
        <end position="270"/>
    </location>
    <ligand>
        <name>substrate</name>
    </ligand>
</feature>
<evidence type="ECO:0000256" key="17">
    <source>
        <dbReference type="PIRSR" id="PIRSR006337-3"/>
    </source>
</evidence>
<feature type="active site" description="Proton donor" evidence="15">
    <location>
        <position position="304"/>
    </location>
</feature>
<dbReference type="EC" id="3.2.1.141" evidence="4 13"/>
<evidence type="ECO:0000256" key="13">
    <source>
        <dbReference type="NCBIfam" id="TIGR02402"/>
    </source>
</evidence>
<dbReference type="GO" id="GO:0033942">
    <property type="term" value="F:4-alpha-D-(1-&gt;4)-alpha-D-glucanotrehalose trehalohydrolase activity"/>
    <property type="evidence" value="ECO:0007669"/>
    <property type="project" value="UniProtKB-EC"/>
</dbReference>
<dbReference type="UniPathway" id="UPA00299"/>
<dbReference type="Gene3D" id="2.60.40.10">
    <property type="entry name" value="Immunoglobulins"/>
    <property type="match status" value="1"/>
</dbReference>
<protein>
    <recommendedName>
        <fullName evidence="5 13">Malto-oligosyltrehalose trehalohydrolase</fullName>
        <shortName evidence="14">MTHase</shortName>
        <ecNumber evidence="4 13">3.2.1.141</ecNumber>
    </recommendedName>
    <alternativeName>
        <fullName evidence="11 14">4-alpha-D-((1-&gt;4)-alpha-D-glucano)trehalose trehalohydrolase</fullName>
    </alternativeName>
    <alternativeName>
        <fullName evidence="10 14">Maltooligosyl trehalose trehalohydrolase</fullName>
    </alternativeName>
</protein>
<dbReference type="PIRSF" id="PIRSF006337">
    <property type="entry name" value="Trehalose_TreZ"/>
    <property type="match status" value="1"/>
</dbReference>
<proteinExistence type="inferred from homology"/>
<dbReference type="InterPro" id="IPR017853">
    <property type="entry name" value="GH"/>
</dbReference>
<comment type="subcellular location">
    <subcellularLocation>
        <location evidence="1 15">Cytoplasm</location>
    </subcellularLocation>
</comment>
<feature type="domain" description="Glycosyl hydrolase family 13 catalytic" evidence="18">
    <location>
        <begin position="96"/>
        <end position="465"/>
    </location>
</feature>
<dbReference type="Proteomes" id="UP000009309">
    <property type="component" value="Unassembled WGS sequence"/>
</dbReference>